<organism evidence="2 3">
    <name type="scientific">Clostridium nitritogenes</name>
    <dbReference type="NCBI Taxonomy" id="83340"/>
    <lineage>
        <taxon>Bacteria</taxon>
        <taxon>Bacillati</taxon>
        <taxon>Bacillota</taxon>
        <taxon>Clostridia</taxon>
        <taxon>Eubacteriales</taxon>
        <taxon>Clostridiaceae</taxon>
        <taxon>Clostridium</taxon>
    </lineage>
</organism>
<reference evidence="2 3" key="1">
    <citation type="journal article" date="2019" name="Int. J. Syst. Evol. Microbiol.">
        <title>The Global Catalogue of Microorganisms (GCM) 10K type strain sequencing project: providing services to taxonomists for standard genome sequencing and annotation.</title>
        <authorList>
            <consortium name="The Broad Institute Genomics Platform"/>
            <consortium name="The Broad Institute Genome Sequencing Center for Infectious Disease"/>
            <person name="Wu L."/>
            <person name="Ma J."/>
        </authorList>
    </citation>
    <scope>NUCLEOTIDE SEQUENCE [LARGE SCALE GENOMIC DNA]</scope>
    <source>
        <strain evidence="2 3">JCM 6485</strain>
    </source>
</reference>
<evidence type="ECO:0008006" key="4">
    <source>
        <dbReference type="Google" id="ProtNLM"/>
    </source>
</evidence>
<protein>
    <recommendedName>
        <fullName evidence="4">Phage related protein</fullName>
    </recommendedName>
</protein>
<dbReference type="RefSeq" id="WP_346025937.1">
    <property type="nucleotide sequence ID" value="NZ_BAAACO010000001.1"/>
</dbReference>
<keyword evidence="1" id="KW-0175">Coiled coil</keyword>
<dbReference type="Proteomes" id="UP001501764">
    <property type="component" value="Unassembled WGS sequence"/>
</dbReference>
<feature type="coiled-coil region" evidence="1">
    <location>
        <begin position="910"/>
        <end position="937"/>
    </location>
</feature>
<dbReference type="EMBL" id="BAAACO010000001">
    <property type="protein sequence ID" value="GAA0857749.1"/>
    <property type="molecule type" value="Genomic_DNA"/>
</dbReference>
<evidence type="ECO:0000256" key="1">
    <source>
        <dbReference type="SAM" id="Coils"/>
    </source>
</evidence>
<gene>
    <name evidence="2" type="ORF">GCM10008916_12720</name>
</gene>
<proteinExistence type="predicted"/>
<name>A0ABN1LMJ6_9CLOT</name>
<evidence type="ECO:0000313" key="2">
    <source>
        <dbReference type="EMBL" id="GAA0857749.1"/>
    </source>
</evidence>
<keyword evidence="3" id="KW-1185">Reference proteome</keyword>
<accession>A0ABN1LMJ6</accession>
<sequence>MMKANELKIEQLREGIYIPSIDACWLYKAIVENKDGNYNFNEEFKNKILTGKLDFSFELIKNEILMQNIEVEEWKRNNKTFYYTLDVVNVKFDKIYKCKYGYIEKEKIKDGNIIERTSVRYEPDKHSKLIKTWKIENKQEKEEYIFLEPGQEVKIKNTVGDYIKIEVNARERSAKQLREYLYKNGFKFNNNQFSNWKRSSGKARVGNNIFIINDIRDEVVKWSRMGLEFKGKQDIASIRAYESLPLSSIIGTIKLDPNRILVVDDFESKFKVSMSKTYLKDGKCIIKDSEVEESNSIWDGEGLLNKRIFDENKIIKDKGFALLRNRFMKCAGFSCKIQEWYKDNFEGDKVKDMYGNEINIEDIDLITTPSSIKLIKFNDEVLKLDKYKEFGAGTWLQYWKDNAGNEFGVCKTEKPSHFEEGKKNRLSYQMINSLPISRDDIKELLKDEIEHINKLKNDLDYYLSATKLKKEFKEDLIIEDEDNELEIGEQIDVQMAFNKLVCKNQEFANTKVFKDNRRNYISAYIKELRKGKIKIFADYCVAFGNPLELLYSTIDKFNGEPIALKEWQIYSSRFKDGEKVTGFRNPHISVSNIGQHMNRKINDFEKYFNCTPNIVFFNAIGVPILSMYNGEDYDSDSNLLTSNSIIVKACERINKDFKIPKNDISAIKVKREFTEENMAEVDHIISQNLIGQVVNTSQEVNSLLNNMVNGGNDKLNYKHKDDEDNIPKCKHNIKDLYNRASKLSSISNCEIDKAKKNFEDLKVTKELDNIKEDLLRVRDVFNEKEYSKDNRRIKPLFFKVIGDTKALKQRKLTDKKELEKRITIAIEEYIKDNNLKKEDVINKKGVVKKEYKELCKILKEIKKEWEVWKDKIYVEYATPMDYLQVELDNIKDSKRSKNIYLRDLLKEVKHKADKEEINKLANEIEELDKKIISINLSEDMTYKDKIIAKEELKNDFVMYIREQKLTKAKIYHLLKRCFKDSRKNENVIKGIENLTIDVMFRTYGDKFIDMFKSSPK</sequence>
<evidence type="ECO:0000313" key="3">
    <source>
        <dbReference type="Proteomes" id="UP001501764"/>
    </source>
</evidence>
<comment type="caution">
    <text evidence="2">The sequence shown here is derived from an EMBL/GenBank/DDBJ whole genome shotgun (WGS) entry which is preliminary data.</text>
</comment>